<dbReference type="Gene3D" id="3.20.20.120">
    <property type="entry name" value="Enolase-like C-terminal domain"/>
    <property type="match status" value="1"/>
</dbReference>
<dbReference type="GO" id="GO:0016052">
    <property type="term" value="P:carbohydrate catabolic process"/>
    <property type="evidence" value="ECO:0007669"/>
    <property type="project" value="TreeGrafter"/>
</dbReference>
<dbReference type="InterPro" id="IPR046945">
    <property type="entry name" value="RHMD-like"/>
</dbReference>
<name>A0A382HMF4_9ZZZZ</name>
<feature type="domain" description="Enolase C-terminal" evidence="4">
    <location>
        <begin position="4"/>
        <end position="158"/>
    </location>
</feature>
<proteinExistence type="predicted"/>
<dbReference type="Pfam" id="PF13378">
    <property type="entry name" value="MR_MLE_C"/>
    <property type="match status" value="1"/>
</dbReference>
<dbReference type="AlphaFoldDB" id="A0A382HMF4"/>
<evidence type="ECO:0000313" key="5">
    <source>
        <dbReference type="EMBL" id="SVB87853.1"/>
    </source>
</evidence>
<dbReference type="GO" id="GO:0000287">
    <property type="term" value="F:magnesium ion binding"/>
    <property type="evidence" value="ECO:0007669"/>
    <property type="project" value="TreeGrafter"/>
</dbReference>
<dbReference type="InterPro" id="IPR029065">
    <property type="entry name" value="Enolase_C-like"/>
</dbReference>
<protein>
    <recommendedName>
        <fullName evidence="4">Enolase C-terminal domain-containing protein</fullName>
    </recommendedName>
</protein>
<keyword evidence="2" id="KW-0479">Metal-binding</keyword>
<dbReference type="EMBL" id="UINC01061848">
    <property type="protein sequence ID" value="SVB87853.1"/>
    <property type="molecule type" value="Genomic_DNA"/>
</dbReference>
<evidence type="ECO:0000256" key="2">
    <source>
        <dbReference type="ARBA" id="ARBA00022723"/>
    </source>
</evidence>
<gene>
    <name evidence="5" type="ORF">METZ01_LOCUS240707</name>
</gene>
<feature type="non-terminal residue" evidence="5">
    <location>
        <position position="1"/>
    </location>
</feature>
<dbReference type="InterPro" id="IPR036849">
    <property type="entry name" value="Enolase-like_C_sf"/>
</dbReference>
<accession>A0A382HMF4</accession>
<keyword evidence="3" id="KW-0460">Magnesium</keyword>
<reference evidence="5" key="1">
    <citation type="submission" date="2018-05" db="EMBL/GenBank/DDBJ databases">
        <authorList>
            <person name="Lanie J.A."/>
            <person name="Ng W.-L."/>
            <person name="Kazmierczak K.M."/>
            <person name="Andrzejewski T.M."/>
            <person name="Davidsen T.M."/>
            <person name="Wayne K.J."/>
            <person name="Tettelin H."/>
            <person name="Glass J.I."/>
            <person name="Rusch D."/>
            <person name="Podicherti R."/>
            <person name="Tsui H.-C.T."/>
            <person name="Winkler M.E."/>
        </authorList>
    </citation>
    <scope>NUCLEOTIDE SEQUENCE</scope>
</reference>
<dbReference type="PANTHER" id="PTHR13794">
    <property type="entry name" value="ENOLASE SUPERFAMILY, MANDELATE RACEMASE"/>
    <property type="match status" value="1"/>
</dbReference>
<evidence type="ECO:0000259" key="4">
    <source>
        <dbReference type="Pfam" id="PF13378"/>
    </source>
</evidence>
<evidence type="ECO:0000256" key="1">
    <source>
        <dbReference type="ARBA" id="ARBA00001946"/>
    </source>
</evidence>
<sequence length="175" mass="19912">KHINAYKKFNLLFVEEPTSPDDVMGFKKIKEAVGNVNLATGEACGGRIMFKQFLESGAMDVCQIDSCRLGSINEILTVLLMAHKFNVPVFPHAGGVGLCEYVQHLCMIDYVLINGEKNNKVVEYQDSLHEHFKYPCNVKNGKYMPPLDHGYSIEMKRESVNRYLFPNGEYWSKLN</sequence>
<dbReference type="PANTHER" id="PTHR13794:SF58">
    <property type="entry name" value="MITOCHONDRIAL ENOLASE SUPERFAMILY MEMBER 1"/>
    <property type="match status" value="1"/>
</dbReference>
<comment type="cofactor">
    <cofactor evidence="1">
        <name>Mg(2+)</name>
        <dbReference type="ChEBI" id="CHEBI:18420"/>
    </cofactor>
</comment>
<dbReference type="GO" id="GO:0016836">
    <property type="term" value="F:hydro-lyase activity"/>
    <property type="evidence" value="ECO:0007669"/>
    <property type="project" value="TreeGrafter"/>
</dbReference>
<organism evidence="5">
    <name type="scientific">marine metagenome</name>
    <dbReference type="NCBI Taxonomy" id="408172"/>
    <lineage>
        <taxon>unclassified sequences</taxon>
        <taxon>metagenomes</taxon>
        <taxon>ecological metagenomes</taxon>
    </lineage>
</organism>
<evidence type="ECO:0000256" key="3">
    <source>
        <dbReference type="ARBA" id="ARBA00022842"/>
    </source>
</evidence>
<dbReference type="SUPFAM" id="SSF51604">
    <property type="entry name" value="Enolase C-terminal domain-like"/>
    <property type="match status" value="1"/>
</dbReference>